<gene>
    <name evidence="2" type="ORF">Plo01_65710</name>
</gene>
<proteinExistence type="predicted"/>
<feature type="domain" description="DUF4180" evidence="1">
    <location>
        <begin position="10"/>
        <end position="119"/>
    </location>
</feature>
<accession>A0A8J3RUJ4</accession>
<dbReference type="InterPro" id="IPR025438">
    <property type="entry name" value="DUF4180"/>
</dbReference>
<organism evidence="2 3">
    <name type="scientific">Planobispora longispora</name>
    <dbReference type="NCBI Taxonomy" id="28887"/>
    <lineage>
        <taxon>Bacteria</taxon>
        <taxon>Bacillati</taxon>
        <taxon>Actinomycetota</taxon>
        <taxon>Actinomycetes</taxon>
        <taxon>Streptosporangiales</taxon>
        <taxon>Streptosporangiaceae</taxon>
        <taxon>Planobispora</taxon>
    </lineage>
</organism>
<dbReference type="RefSeq" id="WP_203894583.1">
    <property type="nucleotide sequence ID" value="NZ_BOOH01000056.1"/>
</dbReference>
<dbReference type="AlphaFoldDB" id="A0A8J3RUJ4"/>
<sequence>MTDMLQSIGGVMVLVCGQDGPKLHGDRDATDLIGEAAYGGADWVAIPAGRLSDDFFRLRTRVAGEIVQKFVMYGLGLAIVGDVSPHTAVSTALRDFVRECDRGVHTWFVSDIDDLRDRLERLPSGRAVGRGR</sequence>
<dbReference type="EMBL" id="BOOH01000056">
    <property type="protein sequence ID" value="GIH80142.1"/>
    <property type="molecule type" value="Genomic_DNA"/>
</dbReference>
<name>A0A8J3RUJ4_9ACTN</name>
<evidence type="ECO:0000313" key="2">
    <source>
        <dbReference type="EMBL" id="GIH80142.1"/>
    </source>
</evidence>
<dbReference type="Proteomes" id="UP000616724">
    <property type="component" value="Unassembled WGS sequence"/>
</dbReference>
<reference evidence="2 3" key="1">
    <citation type="submission" date="2021-01" db="EMBL/GenBank/DDBJ databases">
        <title>Whole genome shotgun sequence of Planobispora longispora NBRC 13918.</title>
        <authorList>
            <person name="Komaki H."/>
            <person name="Tamura T."/>
        </authorList>
    </citation>
    <scope>NUCLEOTIDE SEQUENCE [LARGE SCALE GENOMIC DNA]</scope>
    <source>
        <strain evidence="2 3">NBRC 13918</strain>
    </source>
</reference>
<dbReference type="Pfam" id="PF13788">
    <property type="entry name" value="DUF4180"/>
    <property type="match status" value="1"/>
</dbReference>
<comment type="caution">
    <text evidence="2">The sequence shown here is derived from an EMBL/GenBank/DDBJ whole genome shotgun (WGS) entry which is preliminary data.</text>
</comment>
<protein>
    <recommendedName>
        <fullName evidence="1">DUF4180 domain-containing protein</fullName>
    </recommendedName>
</protein>
<keyword evidence="3" id="KW-1185">Reference proteome</keyword>
<evidence type="ECO:0000313" key="3">
    <source>
        <dbReference type="Proteomes" id="UP000616724"/>
    </source>
</evidence>
<evidence type="ECO:0000259" key="1">
    <source>
        <dbReference type="Pfam" id="PF13788"/>
    </source>
</evidence>